<proteinExistence type="predicted"/>
<dbReference type="EMBL" id="KF652071">
    <property type="protein sequence ID" value="AHC28119.1"/>
    <property type="molecule type" value="Genomic_DNA"/>
</dbReference>
<accession>V9QFL3</accession>
<dbReference type="AlphaFoldDB" id="V9QFL3"/>
<sequence>MGPVETAVRSDVEQLGDLAGVEPSLSELAYSLARRIDTAATGQCETCGEAVPAEDKLLPQLTRELRQTLAQLLEGRAPDDDDDLGDLASPE</sequence>
<protein>
    <submittedName>
        <fullName evidence="1">Uncharacterized protein</fullName>
    </submittedName>
</protein>
<evidence type="ECO:0000313" key="1">
    <source>
        <dbReference type="EMBL" id="AHC28119.1"/>
    </source>
</evidence>
<dbReference type="RefSeq" id="WP_024067040.1">
    <property type="nucleotide sequence ID" value="NC_023067.1"/>
</dbReference>
<geneLocation type="plasmid" evidence="1">
    <name>pFP3</name>
</geneLocation>
<gene>
    <name evidence="1" type="ORF">pFP3.17c</name>
</gene>
<reference evidence="1" key="1">
    <citation type="submission" date="2013-09" db="EMBL/GenBank/DDBJ databases">
        <title>Complete nucleotide sequence of Streptomyces linear plasmid pFP3.</title>
        <authorList>
            <person name="Chen Z."/>
            <person name="Fang P."/>
            <person name="Qin Z."/>
        </authorList>
    </citation>
    <scope>NUCLEOTIDE SEQUENCE</scope>
    <source>
        <strain evidence="1">F2</strain>
        <plasmid evidence="1">pFP3</plasmid>
    </source>
</reference>
<name>V9QFL3_9ACTN</name>
<organism evidence="1">
    <name type="scientific">Streptomyces sp. F2</name>
    <dbReference type="NCBI Taxonomy" id="317660"/>
    <lineage>
        <taxon>Bacteria</taxon>
        <taxon>Bacillati</taxon>
        <taxon>Actinomycetota</taxon>
        <taxon>Actinomycetes</taxon>
        <taxon>Kitasatosporales</taxon>
        <taxon>Streptomycetaceae</taxon>
        <taxon>Streptomyces</taxon>
    </lineage>
</organism>
<keyword evidence="1" id="KW-0614">Plasmid</keyword>